<keyword evidence="2 8" id="KW-0812">Transmembrane</keyword>
<dbReference type="Gene3D" id="1.20.1070.10">
    <property type="entry name" value="Rhodopsin 7-helix transmembrane proteins"/>
    <property type="match status" value="1"/>
</dbReference>
<evidence type="ECO:0000313" key="12">
    <source>
        <dbReference type="EMBL" id="KAK2168825.1"/>
    </source>
</evidence>
<keyword evidence="13" id="KW-1185">Reference proteome</keyword>
<comment type="caution">
    <text evidence="12">The sequence shown here is derived from an EMBL/GenBank/DDBJ whole genome shotgun (WGS) entry which is preliminary data.</text>
</comment>
<evidence type="ECO:0000256" key="6">
    <source>
        <dbReference type="ARBA" id="ARBA00023170"/>
    </source>
</evidence>
<feature type="domain" description="G-protein coupled receptors family 1 profile" evidence="11">
    <location>
        <begin position="84"/>
        <end position="398"/>
    </location>
</feature>
<dbReference type="PANTHER" id="PTHR24243:SF230">
    <property type="entry name" value="G-PROTEIN COUPLED RECEPTORS FAMILY 1 PROFILE DOMAIN-CONTAINING PROTEIN"/>
    <property type="match status" value="1"/>
</dbReference>
<evidence type="ECO:0000256" key="1">
    <source>
        <dbReference type="ARBA" id="ARBA00004141"/>
    </source>
</evidence>
<evidence type="ECO:0000256" key="7">
    <source>
        <dbReference type="ARBA" id="ARBA00023224"/>
    </source>
</evidence>
<dbReference type="InterPro" id="IPR000276">
    <property type="entry name" value="GPCR_Rhodpsn"/>
</dbReference>
<evidence type="ECO:0000256" key="9">
    <source>
        <dbReference type="SAM" id="MobiDB-lite"/>
    </source>
</evidence>
<comment type="subcellular location">
    <subcellularLocation>
        <location evidence="1">Membrane</location>
        <topology evidence="1">Multi-pass membrane protein</topology>
    </subcellularLocation>
</comment>
<keyword evidence="5 10" id="KW-0472">Membrane</keyword>
<comment type="similarity">
    <text evidence="8">Belongs to the G-protein coupled receptor 1 family.</text>
</comment>
<feature type="transmembrane region" description="Helical" evidence="10">
    <location>
        <begin position="184"/>
        <end position="205"/>
    </location>
</feature>
<organism evidence="12 13">
    <name type="scientific">Paralvinella palmiformis</name>
    <dbReference type="NCBI Taxonomy" id="53620"/>
    <lineage>
        <taxon>Eukaryota</taxon>
        <taxon>Metazoa</taxon>
        <taxon>Spiralia</taxon>
        <taxon>Lophotrochozoa</taxon>
        <taxon>Annelida</taxon>
        <taxon>Polychaeta</taxon>
        <taxon>Sedentaria</taxon>
        <taxon>Canalipalpata</taxon>
        <taxon>Terebellida</taxon>
        <taxon>Terebelliformia</taxon>
        <taxon>Alvinellidae</taxon>
        <taxon>Paralvinella</taxon>
    </lineage>
</organism>
<feature type="transmembrane region" description="Helical" evidence="10">
    <location>
        <begin position="225"/>
        <end position="249"/>
    </location>
</feature>
<feature type="transmembrane region" description="Helical" evidence="10">
    <location>
        <begin position="142"/>
        <end position="163"/>
    </location>
</feature>
<evidence type="ECO:0000256" key="5">
    <source>
        <dbReference type="ARBA" id="ARBA00023136"/>
    </source>
</evidence>
<evidence type="ECO:0000256" key="10">
    <source>
        <dbReference type="SAM" id="Phobius"/>
    </source>
</evidence>
<keyword evidence="7 8" id="KW-0807">Transducer</keyword>
<evidence type="ECO:0000256" key="3">
    <source>
        <dbReference type="ARBA" id="ARBA00022989"/>
    </source>
</evidence>
<feature type="transmembrane region" description="Helical" evidence="10">
    <location>
        <begin position="72"/>
        <end position="93"/>
    </location>
</feature>
<dbReference type="PANTHER" id="PTHR24243">
    <property type="entry name" value="G-PROTEIN COUPLED RECEPTOR"/>
    <property type="match status" value="1"/>
</dbReference>
<proteinExistence type="inferred from homology"/>
<gene>
    <name evidence="12" type="ORF">LSH36_14g12090</name>
</gene>
<keyword evidence="3 10" id="KW-1133">Transmembrane helix</keyword>
<keyword evidence="6 8" id="KW-0675">Receptor</keyword>
<evidence type="ECO:0000256" key="2">
    <source>
        <dbReference type="ARBA" id="ARBA00022692"/>
    </source>
</evidence>
<dbReference type="GO" id="GO:0005886">
    <property type="term" value="C:plasma membrane"/>
    <property type="evidence" value="ECO:0007669"/>
    <property type="project" value="TreeGrafter"/>
</dbReference>
<name>A0AAD9KDQ9_9ANNE</name>
<dbReference type="SUPFAM" id="SSF81321">
    <property type="entry name" value="Family A G protein-coupled receptor-like"/>
    <property type="match status" value="1"/>
</dbReference>
<dbReference type="InterPro" id="IPR017452">
    <property type="entry name" value="GPCR_Rhodpsn_7TM"/>
</dbReference>
<keyword evidence="4 8" id="KW-0297">G-protein coupled receptor</keyword>
<feature type="transmembrane region" description="Helical" evidence="10">
    <location>
        <begin position="338"/>
        <end position="356"/>
    </location>
</feature>
<dbReference type="PROSITE" id="PS00237">
    <property type="entry name" value="G_PROTEIN_RECEP_F1_1"/>
    <property type="match status" value="1"/>
</dbReference>
<accession>A0AAD9KDQ9</accession>
<feature type="region of interest" description="Disordered" evidence="9">
    <location>
        <begin position="284"/>
        <end position="303"/>
    </location>
</feature>
<dbReference type="PRINTS" id="PR00237">
    <property type="entry name" value="GPCRRHODOPSN"/>
</dbReference>
<evidence type="ECO:0000313" key="13">
    <source>
        <dbReference type="Proteomes" id="UP001208570"/>
    </source>
</evidence>
<dbReference type="EMBL" id="JAODUP010000014">
    <property type="protein sequence ID" value="KAK2168825.1"/>
    <property type="molecule type" value="Genomic_DNA"/>
</dbReference>
<protein>
    <recommendedName>
        <fullName evidence="11">G-protein coupled receptors family 1 profile domain-containing protein</fullName>
    </recommendedName>
</protein>
<dbReference type="AlphaFoldDB" id="A0AAD9KDQ9"/>
<evidence type="ECO:0000256" key="4">
    <source>
        <dbReference type="ARBA" id="ARBA00023040"/>
    </source>
</evidence>
<evidence type="ECO:0000256" key="8">
    <source>
        <dbReference type="RuleBase" id="RU000688"/>
    </source>
</evidence>
<sequence length="438" mass="50265">MESKESMSTASDLDVSVFEDEMAMNSIEEAFLTSDTGQNLTMLWSVLENATLDMSYSGDFAFQRAISVLHVYVLPIIILIGILGNTVSFLVYVGTPRLCRQSSSMYLAFLAAVDNVSLVSVFVVWFGWVGIHIFHKNGWCQTILYCMYVCSFLSVWTVVSFTCERWIVVFHPLKRHRLCTRKRAIVVMSTLTISALAFYTFSVFTTRVQYANDLPFCSQSPEYKSVLQVISSIDTMCTVILPSLAIVVMNTGIGIKTCRYTNRRSNSPPHASQNSIDEMFSNYSSHRNSETRPAPGTTSALSAASHSRVLVTATNRNTSRQWRFFTRRQQTQLRITRALLIVSSVFVLLNLPSYAFRIHAFVITIRQEAYEISFQAFIWQEFIQFLYYINQSSNFFLYCACSRNFRFALKRLFCRFKSRLLKLRHMSWRGALHNMFAK</sequence>
<dbReference type="Pfam" id="PF00001">
    <property type="entry name" value="7tm_1"/>
    <property type="match status" value="1"/>
</dbReference>
<dbReference type="Proteomes" id="UP001208570">
    <property type="component" value="Unassembled WGS sequence"/>
</dbReference>
<evidence type="ECO:0000259" key="11">
    <source>
        <dbReference type="PROSITE" id="PS50262"/>
    </source>
</evidence>
<dbReference type="GO" id="GO:0004930">
    <property type="term" value="F:G protein-coupled receptor activity"/>
    <property type="evidence" value="ECO:0007669"/>
    <property type="project" value="UniProtKB-KW"/>
</dbReference>
<feature type="transmembrane region" description="Helical" evidence="10">
    <location>
        <begin position="105"/>
        <end position="130"/>
    </location>
</feature>
<dbReference type="PROSITE" id="PS50262">
    <property type="entry name" value="G_PROTEIN_RECEP_F1_2"/>
    <property type="match status" value="1"/>
</dbReference>
<reference evidence="12" key="1">
    <citation type="journal article" date="2023" name="Mol. Biol. Evol.">
        <title>Third-Generation Sequencing Reveals the Adaptive Role of the Epigenome in Three Deep-Sea Polychaetes.</title>
        <authorList>
            <person name="Perez M."/>
            <person name="Aroh O."/>
            <person name="Sun Y."/>
            <person name="Lan Y."/>
            <person name="Juniper S.K."/>
            <person name="Young C.R."/>
            <person name="Angers B."/>
            <person name="Qian P.Y."/>
        </authorList>
    </citation>
    <scope>NUCLEOTIDE SEQUENCE</scope>
    <source>
        <strain evidence="12">P08H-3</strain>
    </source>
</reference>